<gene>
    <name evidence="9" type="ORF">A4V02_12545</name>
</gene>
<accession>A0A1B1SCF4</accession>
<evidence type="ECO:0000313" key="10">
    <source>
        <dbReference type="Proteomes" id="UP000186351"/>
    </source>
</evidence>
<dbReference type="RefSeq" id="WP_068961744.1">
    <property type="nucleotide sequence ID" value="NZ_CAJTAP010000009.1"/>
</dbReference>
<dbReference type="OrthoDB" id="9803597at2"/>
<evidence type="ECO:0000256" key="1">
    <source>
        <dbReference type="ARBA" id="ARBA00004141"/>
    </source>
</evidence>
<keyword evidence="10" id="KW-1185">Reference proteome</keyword>
<feature type="transmembrane region" description="Helical" evidence="8">
    <location>
        <begin position="275"/>
        <end position="296"/>
    </location>
</feature>
<evidence type="ECO:0000313" key="9">
    <source>
        <dbReference type="EMBL" id="ANU64466.1"/>
    </source>
</evidence>
<evidence type="ECO:0000256" key="7">
    <source>
        <dbReference type="RuleBase" id="RU362091"/>
    </source>
</evidence>
<evidence type="ECO:0000256" key="3">
    <source>
        <dbReference type="ARBA" id="ARBA00022448"/>
    </source>
</evidence>
<comment type="subcellular location">
    <subcellularLocation>
        <location evidence="1">Membrane</location>
        <topology evidence="1">Multi-pass membrane protein</topology>
    </subcellularLocation>
</comment>
<dbReference type="InterPro" id="IPR038377">
    <property type="entry name" value="Na/Glc_symporter_sf"/>
</dbReference>
<evidence type="ECO:0000256" key="6">
    <source>
        <dbReference type="ARBA" id="ARBA00023136"/>
    </source>
</evidence>
<comment type="similarity">
    <text evidence="2 7">Belongs to the sodium:solute symporter (SSF) (TC 2.A.21) family.</text>
</comment>
<evidence type="ECO:0000256" key="5">
    <source>
        <dbReference type="ARBA" id="ARBA00022989"/>
    </source>
</evidence>
<dbReference type="EMBL" id="CP015402">
    <property type="protein sequence ID" value="ANU64466.1"/>
    <property type="molecule type" value="Genomic_DNA"/>
</dbReference>
<feature type="transmembrane region" description="Helical" evidence="8">
    <location>
        <begin position="235"/>
        <end position="254"/>
    </location>
</feature>
<feature type="transmembrane region" description="Helical" evidence="8">
    <location>
        <begin position="450"/>
        <end position="469"/>
    </location>
</feature>
<reference evidence="10" key="1">
    <citation type="submission" date="2016-04" db="EMBL/GenBank/DDBJ databases">
        <title>Complete Genome Sequences of Twelve Strains of a Stable Defined Moderately Diverse Mouse Microbiota 2 (sDMDMm2).</title>
        <authorList>
            <person name="Uchimura Y."/>
            <person name="Wyss M."/>
            <person name="Brugiroux S."/>
            <person name="Limenitakis J.P."/>
            <person name="Stecher B."/>
            <person name="McCoy K.D."/>
            <person name="Macpherson A.J."/>
        </authorList>
    </citation>
    <scope>NUCLEOTIDE SEQUENCE [LARGE SCALE GENOMIC DNA]</scope>
    <source>
        <strain evidence="10">YL27</strain>
    </source>
</reference>
<dbReference type="Proteomes" id="UP000186351">
    <property type="component" value="Chromosome"/>
</dbReference>
<feature type="transmembrane region" description="Helical" evidence="8">
    <location>
        <begin position="194"/>
        <end position="215"/>
    </location>
</feature>
<keyword evidence="5 8" id="KW-1133">Transmembrane helix</keyword>
<feature type="transmembrane region" description="Helical" evidence="8">
    <location>
        <begin position="511"/>
        <end position="533"/>
    </location>
</feature>
<dbReference type="GeneID" id="65537704"/>
<protein>
    <submittedName>
        <fullName evidence="9">Sodium:solute symporter</fullName>
    </submittedName>
</protein>
<dbReference type="GO" id="GO:0022857">
    <property type="term" value="F:transmembrane transporter activity"/>
    <property type="evidence" value="ECO:0007669"/>
    <property type="project" value="InterPro"/>
</dbReference>
<evidence type="ECO:0000256" key="4">
    <source>
        <dbReference type="ARBA" id="ARBA00022692"/>
    </source>
</evidence>
<accession>A0A1Z2XG61</accession>
<evidence type="ECO:0000256" key="2">
    <source>
        <dbReference type="ARBA" id="ARBA00006434"/>
    </source>
</evidence>
<feature type="transmembrane region" description="Helical" evidence="8">
    <location>
        <begin position="133"/>
        <end position="151"/>
    </location>
</feature>
<dbReference type="Pfam" id="PF00474">
    <property type="entry name" value="SSF"/>
    <property type="match status" value="1"/>
</dbReference>
<organism evidence="9 10">
    <name type="scientific">Muribaculum intestinale</name>
    <dbReference type="NCBI Taxonomy" id="1796646"/>
    <lineage>
        <taxon>Bacteria</taxon>
        <taxon>Pseudomonadati</taxon>
        <taxon>Bacteroidota</taxon>
        <taxon>Bacteroidia</taxon>
        <taxon>Bacteroidales</taxon>
        <taxon>Muribaculaceae</taxon>
        <taxon>Muribaculum</taxon>
    </lineage>
</organism>
<dbReference type="Gene3D" id="1.20.1730.10">
    <property type="entry name" value="Sodium/glucose cotransporter"/>
    <property type="match status" value="1"/>
</dbReference>
<name>A0A1B1SCF4_9BACT</name>
<feature type="transmembrane region" description="Helical" evidence="8">
    <location>
        <begin position="71"/>
        <end position="92"/>
    </location>
</feature>
<feature type="transmembrane region" description="Helical" evidence="8">
    <location>
        <begin position="426"/>
        <end position="444"/>
    </location>
</feature>
<dbReference type="InterPro" id="IPR001734">
    <property type="entry name" value="Na/solute_symporter"/>
</dbReference>
<keyword evidence="4 8" id="KW-0812">Transmembrane</keyword>
<feature type="transmembrane region" description="Helical" evidence="8">
    <location>
        <begin position="396"/>
        <end position="417"/>
    </location>
</feature>
<dbReference type="PROSITE" id="PS50283">
    <property type="entry name" value="NA_SOLUT_SYMP_3"/>
    <property type="match status" value="1"/>
</dbReference>
<feature type="transmembrane region" description="Helical" evidence="8">
    <location>
        <begin position="371"/>
        <end position="390"/>
    </location>
</feature>
<dbReference type="STRING" id="1796646.A4V02_12545"/>
<feature type="transmembrane region" description="Helical" evidence="8">
    <location>
        <begin position="539"/>
        <end position="562"/>
    </location>
</feature>
<keyword evidence="6 8" id="KW-0472">Membrane</keyword>
<dbReference type="KEGG" id="pary:A4V02_12545"/>
<feature type="transmembrane region" description="Helical" evidence="8">
    <location>
        <begin position="163"/>
        <end position="187"/>
    </location>
</feature>
<dbReference type="PANTHER" id="PTHR48086:SF7">
    <property type="entry name" value="SODIUM-SOLUTE SYMPORTER-RELATED"/>
    <property type="match status" value="1"/>
</dbReference>
<sequence length="576" mass="62978">MESLNYIVLFLYFLGLIAVSWLMSRRIKSSEDMFIAGRSSSWWLSGMSTYMTIFSASTFVVWGGVAYRSGIVAVIIGNLVGIACLVTGRWLAGRWRQIKINSPGDFIAVRFGKTTVDFYTIAGIIGRGVHTGVALYAIAVVMSTLMVLPEGHFLADSTGHLSISWAVVILGAITLVYTIAGGFLAVLMTDVIQFGVLIAVVLFMIPLSLHTIGGLDNFINSPALPDTYFDLASGEYPWIWLLLWTGLNIFQMGGDWPFVQRYISVPTARDARRSNYLVGVLYLFTPILWYLPAMVYRTINPDANPEQAYILMSQTVLMKGMLGVMLAAMISATLSCVSGTLNVYANVFTYQIYGATHPEAKDRTLIKAGRLFTLAFGVAIIAIALLIPFMGGAERVVVTILTMVIAPLFIPSVWGLLSSRINGRQVIWAMLATYAIGITMKFSLSGLVNNQVLEATVGLLLPVAIMATLQLRGHLKGYVCPGYEKITQMEDTSADTEPDEATRRAVKSYSFMAINCFLVTLGAIALLLLYLMATETYDPAVVSIMTGTCLVIAVLIGIYTAYRIADSRKHKKTVTA</sequence>
<feature type="transmembrane region" description="Helical" evidence="8">
    <location>
        <begin position="43"/>
        <end position="65"/>
    </location>
</feature>
<dbReference type="PANTHER" id="PTHR48086">
    <property type="entry name" value="SODIUM/PROLINE SYMPORTER-RELATED"/>
    <property type="match status" value="1"/>
</dbReference>
<keyword evidence="3" id="KW-0813">Transport</keyword>
<evidence type="ECO:0000256" key="8">
    <source>
        <dbReference type="SAM" id="Phobius"/>
    </source>
</evidence>
<dbReference type="AlphaFoldDB" id="A0A1B1SCF4"/>
<proteinExistence type="inferred from homology"/>
<feature type="transmembrane region" description="Helical" evidence="8">
    <location>
        <begin position="316"/>
        <end position="337"/>
    </location>
</feature>
<feature type="transmembrane region" description="Helical" evidence="8">
    <location>
        <begin position="6"/>
        <end position="23"/>
    </location>
</feature>
<dbReference type="InterPro" id="IPR050277">
    <property type="entry name" value="Sodium:Solute_Symporter"/>
</dbReference>
<dbReference type="GO" id="GO:0005886">
    <property type="term" value="C:plasma membrane"/>
    <property type="evidence" value="ECO:0007669"/>
    <property type="project" value="TreeGrafter"/>
</dbReference>